<reference evidence="2 3" key="1">
    <citation type="submission" date="2024-08" db="EMBL/GenBank/DDBJ databases">
        <authorList>
            <person name="Cucini C."/>
            <person name="Frati F."/>
        </authorList>
    </citation>
    <scope>NUCLEOTIDE SEQUENCE [LARGE SCALE GENOMIC DNA]</scope>
</reference>
<evidence type="ECO:0000313" key="3">
    <source>
        <dbReference type="Proteomes" id="UP001642540"/>
    </source>
</evidence>
<feature type="transmembrane region" description="Helical" evidence="1">
    <location>
        <begin position="20"/>
        <end position="38"/>
    </location>
</feature>
<keyword evidence="1" id="KW-0472">Membrane</keyword>
<keyword evidence="1" id="KW-1133">Transmembrane helix</keyword>
<accession>A0ABP1S1F1</accession>
<comment type="caution">
    <text evidence="2">The sequence shown here is derived from an EMBL/GenBank/DDBJ whole genome shotgun (WGS) entry which is preliminary data.</text>
</comment>
<sequence>MIEELQIQGLCMRDEYNSSGYGWMYLLGLPTFNITLYLKPQRQRSTDLVKAFTVVEAVELSQYINIADLYNMVEYQQLTVLCCNMSGYPVWQFECVCSAKGYSVK</sequence>
<dbReference type="EMBL" id="CAXLJM020000146">
    <property type="protein sequence ID" value="CAL8141345.1"/>
    <property type="molecule type" value="Genomic_DNA"/>
</dbReference>
<dbReference type="Proteomes" id="UP001642540">
    <property type="component" value="Unassembled WGS sequence"/>
</dbReference>
<evidence type="ECO:0000256" key="1">
    <source>
        <dbReference type="SAM" id="Phobius"/>
    </source>
</evidence>
<keyword evidence="3" id="KW-1185">Reference proteome</keyword>
<keyword evidence="1" id="KW-0812">Transmembrane</keyword>
<evidence type="ECO:0000313" key="2">
    <source>
        <dbReference type="EMBL" id="CAL8141345.1"/>
    </source>
</evidence>
<protein>
    <submittedName>
        <fullName evidence="2">Uncharacterized protein</fullName>
    </submittedName>
</protein>
<organism evidence="2 3">
    <name type="scientific">Orchesella dallaii</name>
    <dbReference type="NCBI Taxonomy" id="48710"/>
    <lineage>
        <taxon>Eukaryota</taxon>
        <taxon>Metazoa</taxon>
        <taxon>Ecdysozoa</taxon>
        <taxon>Arthropoda</taxon>
        <taxon>Hexapoda</taxon>
        <taxon>Collembola</taxon>
        <taxon>Entomobryomorpha</taxon>
        <taxon>Entomobryoidea</taxon>
        <taxon>Orchesellidae</taxon>
        <taxon>Orchesellinae</taxon>
        <taxon>Orchesella</taxon>
    </lineage>
</organism>
<proteinExistence type="predicted"/>
<gene>
    <name evidence="2" type="ORF">ODALV1_LOCUS28674</name>
</gene>
<name>A0ABP1S1F1_9HEXA</name>